<comment type="caution">
    <text evidence="2">The sequence shown here is derived from an EMBL/GenBank/DDBJ whole genome shotgun (WGS) entry which is preliminary data.</text>
</comment>
<dbReference type="Pfam" id="PF05494">
    <property type="entry name" value="MlaC"/>
    <property type="match status" value="1"/>
</dbReference>
<evidence type="ECO:0000313" key="3">
    <source>
        <dbReference type="Proteomes" id="UP000231203"/>
    </source>
</evidence>
<organism evidence="2 3">
    <name type="scientific">Desulfobacter postgatei</name>
    <dbReference type="NCBI Taxonomy" id="2293"/>
    <lineage>
        <taxon>Bacteria</taxon>
        <taxon>Pseudomonadati</taxon>
        <taxon>Thermodesulfobacteriota</taxon>
        <taxon>Desulfobacteria</taxon>
        <taxon>Desulfobacterales</taxon>
        <taxon>Desulfobacteraceae</taxon>
        <taxon>Desulfobacter</taxon>
    </lineage>
</organism>
<dbReference type="PANTHER" id="PTHR36573:SF1">
    <property type="entry name" value="INTERMEMBRANE PHOSPHOLIPID TRANSPORT SYSTEM BINDING PROTEIN MLAC"/>
    <property type="match status" value="1"/>
</dbReference>
<evidence type="ECO:0000256" key="1">
    <source>
        <dbReference type="SAM" id="SignalP"/>
    </source>
</evidence>
<dbReference type="Gene3D" id="3.10.450.710">
    <property type="entry name" value="Tgt2/MlaC"/>
    <property type="match status" value="1"/>
</dbReference>
<accession>A0A2G6MQQ2</accession>
<dbReference type="PANTHER" id="PTHR36573">
    <property type="entry name" value="INTERMEMBRANE PHOSPHOLIPID TRANSPORT SYSTEM BINDING PROTEIN MLAC"/>
    <property type="match status" value="1"/>
</dbReference>
<evidence type="ECO:0000313" key="2">
    <source>
        <dbReference type="EMBL" id="PIE62276.1"/>
    </source>
</evidence>
<feature type="signal peptide" evidence="1">
    <location>
        <begin position="1"/>
        <end position="26"/>
    </location>
</feature>
<dbReference type="PIRSF" id="PIRSF004649">
    <property type="entry name" value="MlaC"/>
    <property type="match status" value="1"/>
</dbReference>
<dbReference type="Proteomes" id="UP000231203">
    <property type="component" value="Unassembled WGS sequence"/>
</dbReference>
<sequence>MKTIRTLVFFALMFSAMSVFPQQTLAADGLSATQALKVRVDAILDVLNAPEFKGDEKKEIRRQKIRDIVLRGFDFGRMAQSSLGKHWRRRTPEEKQAFTVRFQSLIENTYISKLETYTNEKVIYLNEQRKTKRDREYAKVQTQIITADGTEIPIAYIMYKQGKDPWLVYDINIEGVSMVANYRSQFVEFLGQKSFSELLSDLDAKNSSV</sequence>
<dbReference type="AlphaFoldDB" id="A0A2G6MQQ2"/>
<name>A0A2G6MQQ2_9BACT</name>
<feature type="chain" id="PRO_5013828768" evidence="1">
    <location>
        <begin position="27"/>
        <end position="209"/>
    </location>
</feature>
<reference evidence="2 3" key="1">
    <citation type="submission" date="2017-10" db="EMBL/GenBank/DDBJ databases">
        <title>Novel microbial diversity and functional potential in the marine mammal oral microbiome.</title>
        <authorList>
            <person name="Dudek N.K."/>
            <person name="Sun C.L."/>
            <person name="Burstein D."/>
            <person name="Kantor R.S."/>
            <person name="Aliaga Goltsman D.S."/>
            <person name="Bik E.M."/>
            <person name="Thomas B.C."/>
            <person name="Banfield J.F."/>
            <person name="Relman D.A."/>
        </authorList>
    </citation>
    <scope>NUCLEOTIDE SEQUENCE [LARGE SCALE GENOMIC DNA]</scope>
    <source>
        <strain evidence="2">DOLJORAL78_47_202</strain>
    </source>
</reference>
<dbReference type="EMBL" id="PDTI01000052">
    <property type="protein sequence ID" value="PIE62276.1"/>
    <property type="molecule type" value="Genomic_DNA"/>
</dbReference>
<gene>
    <name evidence="2" type="ORF">CSA25_05950</name>
</gene>
<keyword evidence="1" id="KW-0732">Signal</keyword>
<dbReference type="InterPro" id="IPR042245">
    <property type="entry name" value="Tgt2/MlaC_sf"/>
</dbReference>
<protein>
    <submittedName>
        <fullName evidence="2">Organic solvent ABC transporter permease</fullName>
    </submittedName>
</protein>
<proteinExistence type="predicted"/>
<dbReference type="InterPro" id="IPR008869">
    <property type="entry name" value="MlaC/ttg2D"/>
</dbReference>